<protein>
    <recommendedName>
        <fullName evidence="5">DUF4034 domain-containing protein</fullName>
    </recommendedName>
</protein>
<dbReference type="Proteomes" id="UP000523196">
    <property type="component" value="Unassembled WGS sequence"/>
</dbReference>
<evidence type="ECO:0000256" key="2">
    <source>
        <dbReference type="SAM" id="SignalP"/>
    </source>
</evidence>
<sequence length="400" mass="42823">MEGLHSRALAWLASGLALVMLAACGEADRSPGAVAGAAGDVAVVPVGAAPVPATSTGRPAPVAYPAPDETSTAVQQWYADYDAAILAHLRALAAQGDPYAHLALAMMLPFPDAPDQAEALERARMAALREAARLAPDDPLLAWMEAQFCMAGDAACDRDAALARLQAIAPDNAAHWLPSLAEAWEQGDAAAIDRYLGLAAAAERLDLHYGDVLAMMTEATRDAPIPPLDARTRAQIGRELGLGRPATDAELAAISVSARAATYGLPPFNAVMATCRPDPVRPMTATRSGNCRRLMSRLAAGSSLYERALGLAGMVRLTQGRPEGVEWREQLRRFLWIQQQYPQDALTIPGYWEAHVYQGEMAALEDFLRRQGRLEPPDGWLPADPRQRERVLTGGEPRGT</sequence>
<evidence type="ECO:0000313" key="4">
    <source>
        <dbReference type="Proteomes" id="UP000523196"/>
    </source>
</evidence>
<reference evidence="3 4" key="1">
    <citation type="submission" date="2020-08" db="EMBL/GenBank/DDBJ databases">
        <authorList>
            <person name="Xu S."/>
            <person name="Li A."/>
        </authorList>
    </citation>
    <scope>NUCLEOTIDE SEQUENCE [LARGE SCALE GENOMIC DNA]</scope>
    <source>
        <strain evidence="3 4">119BY6-57</strain>
    </source>
</reference>
<feature type="signal peptide" evidence="2">
    <location>
        <begin position="1"/>
        <end position="22"/>
    </location>
</feature>
<dbReference type="PROSITE" id="PS51257">
    <property type="entry name" value="PROKAR_LIPOPROTEIN"/>
    <property type="match status" value="1"/>
</dbReference>
<evidence type="ECO:0000313" key="3">
    <source>
        <dbReference type="EMBL" id="MBB1062031.1"/>
    </source>
</evidence>
<proteinExistence type="predicted"/>
<dbReference type="AlphaFoldDB" id="A0A7W3TPL3"/>
<organism evidence="3 4">
    <name type="scientific">Marilutibacter spongiae</name>
    <dbReference type="NCBI Taxonomy" id="2025720"/>
    <lineage>
        <taxon>Bacteria</taxon>
        <taxon>Pseudomonadati</taxon>
        <taxon>Pseudomonadota</taxon>
        <taxon>Gammaproteobacteria</taxon>
        <taxon>Lysobacterales</taxon>
        <taxon>Lysobacteraceae</taxon>
        <taxon>Marilutibacter</taxon>
    </lineage>
</organism>
<name>A0A7W3TPL3_9GAMM</name>
<comment type="caution">
    <text evidence="3">The sequence shown here is derived from an EMBL/GenBank/DDBJ whole genome shotgun (WGS) entry which is preliminary data.</text>
</comment>
<feature type="chain" id="PRO_5031546183" description="DUF4034 domain-containing protein" evidence="2">
    <location>
        <begin position="23"/>
        <end position="400"/>
    </location>
</feature>
<evidence type="ECO:0000256" key="1">
    <source>
        <dbReference type="SAM" id="MobiDB-lite"/>
    </source>
</evidence>
<feature type="region of interest" description="Disordered" evidence="1">
    <location>
        <begin position="375"/>
        <end position="400"/>
    </location>
</feature>
<accession>A0A7W3TPL3</accession>
<gene>
    <name evidence="3" type="ORF">H4F98_15765</name>
</gene>
<dbReference type="RefSeq" id="WP_182688789.1">
    <property type="nucleotide sequence ID" value="NZ_JACHTF010000022.1"/>
</dbReference>
<keyword evidence="2" id="KW-0732">Signal</keyword>
<keyword evidence="4" id="KW-1185">Reference proteome</keyword>
<dbReference type="EMBL" id="JACHTF010000022">
    <property type="protein sequence ID" value="MBB1062031.1"/>
    <property type="molecule type" value="Genomic_DNA"/>
</dbReference>
<evidence type="ECO:0008006" key="5">
    <source>
        <dbReference type="Google" id="ProtNLM"/>
    </source>
</evidence>